<accession>A0ABR4HG98</accession>
<dbReference type="EMBL" id="JBFXLT010000033">
    <property type="protein sequence ID" value="KAL2814421.1"/>
    <property type="molecule type" value="Genomic_DNA"/>
</dbReference>
<reference evidence="1 2" key="1">
    <citation type="submission" date="2024-07" db="EMBL/GenBank/DDBJ databases">
        <title>Section-level genome sequencing and comparative genomics of Aspergillus sections Usti and Cavernicolus.</title>
        <authorList>
            <consortium name="Lawrence Berkeley National Laboratory"/>
            <person name="Nybo J.L."/>
            <person name="Vesth T.C."/>
            <person name="Theobald S."/>
            <person name="Frisvad J.C."/>
            <person name="Larsen T.O."/>
            <person name="Kjaerboelling I."/>
            <person name="Rothschild-Mancinelli K."/>
            <person name="Lyhne E.K."/>
            <person name="Kogle M.E."/>
            <person name="Barry K."/>
            <person name="Clum A."/>
            <person name="Na H."/>
            <person name="Ledsgaard L."/>
            <person name="Lin J."/>
            <person name="Lipzen A."/>
            <person name="Kuo A."/>
            <person name="Riley R."/>
            <person name="Mondo S."/>
            <person name="Labutti K."/>
            <person name="Haridas S."/>
            <person name="Pangalinan J."/>
            <person name="Salamov A.A."/>
            <person name="Simmons B.A."/>
            <person name="Magnuson J.K."/>
            <person name="Chen J."/>
            <person name="Drula E."/>
            <person name="Henrissat B."/>
            <person name="Wiebenga A."/>
            <person name="Lubbers R.J."/>
            <person name="Gomes A.C."/>
            <person name="Makela M.R."/>
            <person name="Stajich J."/>
            <person name="Grigoriev I.V."/>
            <person name="Mortensen U.H."/>
            <person name="De Vries R.P."/>
            <person name="Baker S.E."/>
            <person name="Andersen M.R."/>
        </authorList>
    </citation>
    <scope>NUCLEOTIDE SEQUENCE [LARGE SCALE GENOMIC DNA]</scope>
    <source>
        <strain evidence="1 2">CBS 588.65</strain>
    </source>
</reference>
<sequence length="196" mass="21705">MEQHCGLGVDIGQSLHTVAQSGYRYLSDLLIDYNHFPEILSGSDLDISGSLRTIRSATRPCGRVLRNLTTKEYVREDGLSGGITLGHVALLKICWSSDPSAYVQGEESLTRGEWVGHRFDVVPFAHCGTRLDRSNAEIVRLWLEGTLVHQAPFFRISDFFVMRGLPIPAALFNTLTAGAFTGPHILVVKRPAERNL</sequence>
<name>A0ABR4HG98_9EURO</name>
<organism evidence="1 2">
    <name type="scientific">Aspergillus granulosus</name>
    <dbReference type="NCBI Taxonomy" id="176169"/>
    <lineage>
        <taxon>Eukaryota</taxon>
        <taxon>Fungi</taxon>
        <taxon>Dikarya</taxon>
        <taxon>Ascomycota</taxon>
        <taxon>Pezizomycotina</taxon>
        <taxon>Eurotiomycetes</taxon>
        <taxon>Eurotiomycetidae</taxon>
        <taxon>Eurotiales</taxon>
        <taxon>Aspergillaceae</taxon>
        <taxon>Aspergillus</taxon>
        <taxon>Aspergillus subgen. Nidulantes</taxon>
    </lineage>
</organism>
<evidence type="ECO:0000313" key="1">
    <source>
        <dbReference type="EMBL" id="KAL2814421.1"/>
    </source>
</evidence>
<gene>
    <name evidence="1" type="ORF">BJX63DRAFT_392231</name>
</gene>
<evidence type="ECO:0000313" key="2">
    <source>
        <dbReference type="Proteomes" id="UP001610334"/>
    </source>
</evidence>
<proteinExistence type="predicted"/>
<dbReference type="Proteomes" id="UP001610334">
    <property type="component" value="Unassembled WGS sequence"/>
</dbReference>
<protein>
    <submittedName>
        <fullName evidence="1">Uncharacterized protein</fullName>
    </submittedName>
</protein>
<comment type="caution">
    <text evidence="1">The sequence shown here is derived from an EMBL/GenBank/DDBJ whole genome shotgun (WGS) entry which is preliminary data.</text>
</comment>
<keyword evidence="2" id="KW-1185">Reference proteome</keyword>